<gene>
    <name evidence="2" type="ORF">QR680_005800</name>
</gene>
<keyword evidence="1" id="KW-1133">Transmembrane helix</keyword>
<dbReference type="Proteomes" id="UP001175271">
    <property type="component" value="Unassembled WGS sequence"/>
</dbReference>
<sequence>MLSLRHIPRNMAFFVLIGLSALLWSVAFYFACYLGFRHLLWGNEAEERKTPGRKALVLLKMIAFLKVVFAAVTTISSWMRSTVTCELDSTVYISQETCLTQLRSEYPGQMMIVSFLLIPALHAFLGVLSFDLTDKTVLNDEGRAWPVLSILSLAETIAALLTFFLTGFVYSFCVDFWRRLGSGCVAEETPWLLAIYSSYAAAFCGTAVTILMGFITYFVPGQKAIDEFEAIGDEAEKAVSAVDDVPDEEWIPFELFSSDEETLRLKNYDPSKWMEFKISSALPGQISAHPAHFFLAPRTDSFVKLTRTNEGSPESVQVRIQFIIREYDPRSIESFVTSAPKPKEIVYEVKRVPEAQNE</sequence>
<keyword evidence="3" id="KW-1185">Reference proteome</keyword>
<protein>
    <recommendedName>
        <fullName evidence="4">MSP domain-containing protein</fullName>
    </recommendedName>
</protein>
<organism evidence="2 3">
    <name type="scientific">Steinernema hermaphroditum</name>
    <dbReference type="NCBI Taxonomy" id="289476"/>
    <lineage>
        <taxon>Eukaryota</taxon>
        <taxon>Metazoa</taxon>
        <taxon>Ecdysozoa</taxon>
        <taxon>Nematoda</taxon>
        <taxon>Chromadorea</taxon>
        <taxon>Rhabditida</taxon>
        <taxon>Tylenchina</taxon>
        <taxon>Panagrolaimomorpha</taxon>
        <taxon>Strongyloidoidea</taxon>
        <taxon>Steinernematidae</taxon>
        <taxon>Steinernema</taxon>
    </lineage>
</organism>
<feature type="transmembrane region" description="Helical" evidence="1">
    <location>
        <begin position="12"/>
        <end position="36"/>
    </location>
</feature>
<accession>A0AA39HTD2</accession>
<name>A0AA39HTD2_9BILA</name>
<comment type="caution">
    <text evidence="2">The sequence shown here is derived from an EMBL/GenBank/DDBJ whole genome shotgun (WGS) entry which is preliminary data.</text>
</comment>
<feature type="transmembrane region" description="Helical" evidence="1">
    <location>
        <begin position="110"/>
        <end position="132"/>
    </location>
</feature>
<evidence type="ECO:0008006" key="4">
    <source>
        <dbReference type="Google" id="ProtNLM"/>
    </source>
</evidence>
<evidence type="ECO:0000313" key="2">
    <source>
        <dbReference type="EMBL" id="KAK0411713.1"/>
    </source>
</evidence>
<dbReference type="EMBL" id="JAUCMV010000003">
    <property type="protein sequence ID" value="KAK0411713.1"/>
    <property type="molecule type" value="Genomic_DNA"/>
</dbReference>
<feature type="transmembrane region" description="Helical" evidence="1">
    <location>
        <begin position="144"/>
        <end position="171"/>
    </location>
</feature>
<feature type="transmembrane region" description="Helical" evidence="1">
    <location>
        <begin position="57"/>
        <end position="79"/>
    </location>
</feature>
<dbReference type="AlphaFoldDB" id="A0AA39HTD2"/>
<evidence type="ECO:0000313" key="3">
    <source>
        <dbReference type="Proteomes" id="UP001175271"/>
    </source>
</evidence>
<keyword evidence="1" id="KW-0472">Membrane</keyword>
<proteinExistence type="predicted"/>
<keyword evidence="1" id="KW-0812">Transmembrane</keyword>
<feature type="transmembrane region" description="Helical" evidence="1">
    <location>
        <begin position="191"/>
        <end position="219"/>
    </location>
</feature>
<evidence type="ECO:0000256" key="1">
    <source>
        <dbReference type="SAM" id="Phobius"/>
    </source>
</evidence>
<reference evidence="2" key="1">
    <citation type="submission" date="2023-06" db="EMBL/GenBank/DDBJ databases">
        <title>Genomic analysis of the entomopathogenic nematode Steinernema hermaphroditum.</title>
        <authorList>
            <person name="Schwarz E.M."/>
            <person name="Heppert J.K."/>
            <person name="Baniya A."/>
            <person name="Schwartz H.T."/>
            <person name="Tan C.-H."/>
            <person name="Antoshechkin I."/>
            <person name="Sternberg P.W."/>
            <person name="Goodrich-Blair H."/>
            <person name="Dillman A.R."/>
        </authorList>
    </citation>
    <scope>NUCLEOTIDE SEQUENCE</scope>
    <source>
        <strain evidence="2">PS9179</strain>
        <tissue evidence="2">Whole animal</tissue>
    </source>
</reference>